<keyword evidence="4" id="KW-0547">Nucleotide-binding</keyword>
<dbReference type="InterPro" id="IPR035102">
    <property type="entry name" value="Phosphomevalonate_kinase"/>
</dbReference>
<dbReference type="PANTHER" id="PTHR31814">
    <property type="match status" value="1"/>
</dbReference>
<feature type="compositionally biased region" description="Basic and acidic residues" evidence="7">
    <location>
        <begin position="65"/>
        <end position="88"/>
    </location>
</feature>
<evidence type="ECO:0000256" key="1">
    <source>
        <dbReference type="ARBA" id="ARBA00005017"/>
    </source>
</evidence>
<evidence type="ECO:0000313" key="11">
    <source>
        <dbReference type="Proteomes" id="UP001321748"/>
    </source>
</evidence>
<dbReference type="InterPro" id="IPR006204">
    <property type="entry name" value="GHMP_kinase_N_dom"/>
</dbReference>
<name>A0ABM8BAR0_9BIFI</name>
<reference evidence="10 11" key="1">
    <citation type="journal article" date="2023" name="Microbiol. Spectr.">
        <title>Symbiosis of Carpenter Bees with Uncharacterized Lactic Acid Bacteria Showing NAD Auxotrophy.</title>
        <authorList>
            <person name="Kawasaki S."/>
            <person name="Ozawa K."/>
            <person name="Mori T."/>
            <person name="Yamamoto A."/>
            <person name="Ito M."/>
            <person name="Ohkuma M."/>
            <person name="Sakamoto M."/>
            <person name="Matsutani M."/>
        </authorList>
    </citation>
    <scope>NUCLEOTIDE SEQUENCE [LARGE SCALE GENOMIC DNA]</scope>
    <source>
        <strain evidence="10 11">KimH</strain>
    </source>
</reference>
<dbReference type="PANTHER" id="PTHR31814:SF2">
    <property type="entry name" value="PHOSPHOMEVALONATE KINASE"/>
    <property type="match status" value="1"/>
</dbReference>
<dbReference type="Gene3D" id="3.30.230.10">
    <property type="match status" value="1"/>
</dbReference>
<keyword evidence="11" id="KW-1185">Reference proteome</keyword>
<proteinExistence type="predicted"/>
<dbReference type="InterPro" id="IPR036554">
    <property type="entry name" value="GHMP_kinase_C_sf"/>
</dbReference>
<feature type="region of interest" description="Disordered" evidence="7">
    <location>
        <begin position="49"/>
        <end position="89"/>
    </location>
</feature>
<dbReference type="Proteomes" id="UP001321748">
    <property type="component" value="Chromosome"/>
</dbReference>
<sequence>MGWKMNEAVETVQAQAAGKLYLAGEYAVVEPGHPAILVAVNRTLTTQVTGRAAGEGSQEQPVDAQRGRIESEGHPEASMSWHREDGKLTPDTQLGEPSYLLAAAQSVEELAVERGLALRSYDIAVSSQLDSGSGKKYGLGSSAAVAVATVRALLDWYGLQLSPLETYKLAYLATGRAQSLGSGGDLAASLFGGCIRFCSPDRSWVRAQVGSSSLSQLITQPWPGLQIHRLDAFGPDSLLHLFVGWTGSPASTPSLVASVKQGSADGKSQSYERFLAASDACVDALAQSLEAGQPGAIGEHVAQARSLLRGLSALTDTDIETPALRTLVESALIRGAAAKSSGAGGGDCGIAIVCDKQPQSRAIGQMSAIAAAWSRAGIEPLPLTVGPPLAALEPWGVGCAATAQEEE</sequence>
<gene>
    <name evidence="10" type="primary">mvaK</name>
    <name evidence="10" type="ORF">KIMH_01080</name>
</gene>
<dbReference type="InterPro" id="IPR020568">
    <property type="entry name" value="Ribosomal_Su5_D2-typ_SF"/>
</dbReference>
<comment type="pathway">
    <text evidence="1">Isoprenoid biosynthesis; isopentenyl diphosphate biosynthesis via mevalonate pathway; isopentenyl diphosphate from (R)-mevalonate: step 2/3.</text>
</comment>
<dbReference type="SUPFAM" id="SSF55060">
    <property type="entry name" value="GHMP Kinase, C-terminal domain"/>
    <property type="match status" value="1"/>
</dbReference>
<dbReference type="PRINTS" id="PR00959">
    <property type="entry name" value="MEVGALKINASE"/>
</dbReference>
<dbReference type="EC" id="2.7.4.2" evidence="2"/>
<evidence type="ECO:0000259" key="9">
    <source>
        <dbReference type="Pfam" id="PF08544"/>
    </source>
</evidence>
<keyword evidence="5 10" id="KW-0418">Kinase</keyword>
<dbReference type="Gene3D" id="3.30.70.890">
    <property type="entry name" value="GHMP kinase, C-terminal domain"/>
    <property type="match status" value="1"/>
</dbReference>
<feature type="domain" description="GHMP kinase N-terminal" evidence="8">
    <location>
        <begin position="102"/>
        <end position="193"/>
    </location>
</feature>
<dbReference type="InterPro" id="IPR013750">
    <property type="entry name" value="GHMP_kinase_C_dom"/>
</dbReference>
<dbReference type="GO" id="GO:0016301">
    <property type="term" value="F:kinase activity"/>
    <property type="evidence" value="ECO:0007669"/>
    <property type="project" value="UniProtKB-KW"/>
</dbReference>
<feature type="domain" description="GHMP kinase C-terminal" evidence="9">
    <location>
        <begin position="287"/>
        <end position="367"/>
    </location>
</feature>
<keyword evidence="3" id="KW-0808">Transferase</keyword>
<keyword evidence="6" id="KW-0067">ATP-binding</keyword>
<dbReference type="SUPFAM" id="SSF54211">
    <property type="entry name" value="Ribosomal protein S5 domain 2-like"/>
    <property type="match status" value="1"/>
</dbReference>
<dbReference type="EMBL" id="AP026800">
    <property type="protein sequence ID" value="BDR53997.1"/>
    <property type="molecule type" value="Genomic_DNA"/>
</dbReference>
<dbReference type="Pfam" id="PF00288">
    <property type="entry name" value="GHMP_kinases_N"/>
    <property type="match status" value="1"/>
</dbReference>
<accession>A0ABM8BAR0</accession>
<evidence type="ECO:0000256" key="7">
    <source>
        <dbReference type="SAM" id="MobiDB-lite"/>
    </source>
</evidence>
<evidence type="ECO:0000313" key="10">
    <source>
        <dbReference type="EMBL" id="BDR53997.1"/>
    </source>
</evidence>
<evidence type="ECO:0000256" key="6">
    <source>
        <dbReference type="ARBA" id="ARBA00022840"/>
    </source>
</evidence>
<evidence type="ECO:0000256" key="3">
    <source>
        <dbReference type="ARBA" id="ARBA00022679"/>
    </source>
</evidence>
<organism evidence="10 11">
    <name type="scientific">Bombiscardovia apis</name>
    <dbReference type="NCBI Taxonomy" id="2932182"/>
    <lineage>
        <taxon>Bacteria</taxon>
        <taxon>Bacillati</taxon>
        <taxon>Actinomycetota</taxon>
        <taxon>Actinomycetes</taxon>
        <taxon>Bifidobacteriales</taxon>
        <taxon>Bifidobacteriaceae</taxon>
        <taxon>Bombiscardovia</taxon>
    </lineage>
</organism>
<evidence type="ECO:0000256" key="4">
    <source>
        <dbReference type="ARBA" id="ARBA00022741"/>
    </source>
</evidence>
<protein>
    <recommendedName>
        <fullName evidence="2">phosphomevalonate kinase</fullName>
        <ecNumber evidence="2">2.7.4.2</ecNumber>
    </recommendedName>
</protein>
<dbReference type="InterPro" id="IPR005917">
    <property type="entry name" value="Pmev_kinase_bact"/>
</dbReference>
<evidence type="ECO:0000259" key="8">
    <source>
        <dbReference type="Pfam" id="PF00288"/>
    </source>
</evidence>
<dbReference type="InterPro" id="IPR014721">
    <property type="entry name" value="Ribsml_uS5_D2-typ_fold_subgr"/>
</dbReference>
<evidence type="ECO:0000256" key="2">
    <source>
        <dbReference type="ARBA" id="ARBA00012958"/>
    </source>
</evidence>
<evidence type="ECO:0000256" key="5">
    <source>
        <dbReference type="ARBA" id="ARBA00022777"/>
    </source>
</evidence>
<dbReference type="NCBIfam" id="TIGR01220">
    <property type="entry name" value="Pmev_kin_Gr_pos"/>
    <property type="match status" value="1"/>
</dbReference>
<dbReference type="Pfam" id="PF08544">
    <property type="entry name" value="GHMP_kinases_C"/>
    <property type="match status" value="1"/>
</dbReference>